<dbReference type="SUPFAM" id="SSF53335">
    <property type="entry name" value="S-adenosyl-L-methionine-dependent methyltransferases"/>
    <property type="match status" value="1"/>
</dbReference>
<name>A0AAJ1HRJ6_LIMMU</name>
<evidence type="ECO:0000256" key="1">
    <source>
        <dbReference type="SAM" id="Phobius"/>
    </source>
</evidence>
<comment type="caution">
    <text evidence="3">The sequence shown here is derived from an EMBL/GenBank/DDBJ whole genome shotgun (WGS) entry which is preliminary data.</text>
</comment>
<accession>A0AAJ1HRJ6</accession>
<reference evidence="3" key="1">
    <citation type="submission" date="2023-01" db="EMBL/GenBank/DDBJ databases">
        <title>Genome analysis of 13 Lactobacillus isolated from gut of wild boar.</title>
        <authorList>
            <person name="Papp P."/>
            <person name="Libisch B."/>
            <person name="Nagy T."/>
            <person name="Olasz F."/>
        </authorList>
    </citation>
    <scope>NUCLEOTIDE SEQUENCE</scope>
    <source>
        <strain evidence="3">F108</strain>
    </source>
</reference>
<dbReference type="Pfam" id="PF08241">
    <property type="entry name" value="Methyltransf_11"/>
    <property type="match status" value="1"/>
</dbReference>
<dbReference type="GO" id="GO:0008757">
    <property type="term" value="F:S-adenosylmethionine-dependent methyltransferase activity"/>
    <property type="evidence" value="ECO:0007669"/>
    <property type="project" value="InterPro"/>
</dbReference>
<protein>
    <submittedName>
        <fullName evidence="3">Class I SAM-dependent methyltransferase</fullName>
    </submittedName>
</protein>
<organism evidence="3 4">
    <name type="scientific">Limosilactobacillus mucosae</name>
    <name type="common">Lactobacillus mucosae</name>
    <dbReference type="NCBI Taxonomy" id="97478"/>
    <lineage>
        <taxon>Bacteria</taxon>
        <taxon>Bacillati</taxon>
        <taxon>Bacillota</taxon>
        <taxon>Bacilli</taxon>
        <taxon>Lactobacillales</taxon>
        <taxon>Lactobacillaceae</taxon>
        <taxon>Limosilactobacillus</taxon>
    </lineage>
</organism>
<dbReference type="InterPro" id="IPR029063">
    <property type="entry name" value="SAM-dependent_MTases_sf"/>
</dbReference>
<keyword evidence="1" id="KW-1133">Transmembrane helix</keyword>
<feature type="transmembrane region" description="Helical" evidence="1">
    <location>
        <begin position="12"/>
        <end position="28"/>
    </location>
</feature>
<evidence type="ECO:0000313" key="3">
    <source>
        <dbReference type="EMBL" id="MDC2827310.1"/>
    </source>
</evidence>
<dbReference type="GO" id="GO:0032259">
    <property type="term" value="P:methylation"/>
    <property type="evidence" value="ECO:0007669"/>
    <property type="project" value="UniProtKB-KW"/>
</dbReference>
<sequence length="232" mass="25796">MKIRAIDAPMGPLIMLITAVFLIVSAITDHQWLYWLAALLVLICLGMYLNASLNGKYQIIDETIRNLHLKPTAQVLDLGCGQGAALIRIAQHLEVPGRVIGIDLWKKSDQSNNSLKRVQANLQAAELADLAEVQTADMINLPFDDHQFDCVFASLSIHNVKPAINRARAIQEAARVLKADGTLAIIDIEHVDEYQKVLENLGFHNVMVKKCGVRGWWGGPWLSTKVLLAKRF</sequence>
<dbReference type="InterPro" id="IPR013216">
    <property type="entry name" value="Methyltransf_11"/>
</dbReference>
<dbReference type="Proteomes" id="UP001218021">
    <property type="component" value="Unassembled WGS sequence"/>
</dbReference>
<evidence type="ECO:0000259" key="2">
    <source>
        <dbReference type="Pfam" id="PF08241"/>
    </source>
</evidence>
<dbReference type="PANTHER" id="PTHR45277:SF1">
    <property type="entry name" value="EXPRESSED PROTEIN"/>
    <property type="match status" value="1"/>
</dbReference>
<keyword evidence="3" id="KW-0489">Methyltransferase</keyword>
<dbReference type="Gene3D" id="3.40.50.150">
    <property type="entry name" value="Vaccinia Virus protein VP39"/>
    <property type="match status" value="1"/>
</dbReference>
<dbReference type="AlphaFoldDB" id="A0AAJ1HRJ6"/>
<keyword evidence="1" id="KW-0812">Transmembrane</keyword>
<dbReference type="CDD" id="cd02440">
    <property type="entry name" value="AdoMet_MTases"/>
    <property type="match status" value="1"/>
</dbReference>
<gene>
    <name evidence="3" type="ORF">PO158_03270</name>
</gene>
<proteinExistence type="predicted"/>
<feature type="transmembrane region" description="Helical" evidence="1">
    <location>
        <begin position="34"/>
        <end position="51"/>
    </location>
</feature>
<dbReference type="EMBL" id="JAQOND010000011">
    <property type="protein sequence ID" value="MDC2827310.1"/>
    <property type="molecule type" value="Genomic_DNA"/>
</dbReference>
<keyword evidence="3" id="KW-0808">Transferase</keyword>
<feature type="domain" description="Methyltransferase type 11" evidence="2">
    <location>
        <begin position="76"/>
        <end position="185"/>
    </location>
</feature>
<keyword evidence="1" id="KW-0472">Membrane</keyword>
<dbReference type="PANTHER" id="PTHR45277">
    <property type="entry name" value="EXPRESSED PROTEIN"/>
    <property type="match status" value="1"/>
</dbReference>
<evidence type="ECO:0000313" key="4">
    <source>
        <dbReference type="Proteomes" id="UP001218021"/>
    </source>
</evidence>
<dbReference type="RefSeq" id="WP_272207656.1">
    <property type="nucleotide sequence ID" value="NZ_JAQONC010000011.1"/>
</dbReference>